<accession>F2UEK9</accession>
<dbReference type="GeneID" id="16072671"/>
<dbReference type="SUPFAM" id="SSF52151">
    <property type="entry name" value="FabD/lysophospholipase-like"/>
    <property type="match status" value="1"/>
</dbReference>
<dbReference type="GO" id="GO:0046475">
    <property type="term" value="P:glycerophospholipid catabolic process"/>
    <property type="evidence" value="ECO:0007669"/>
    <property type="project" value="TreeGrafter"/>
</dbReference>
<reference evidence="1" key="1">
    <citation type="submission" date="2009-08" db="EMBL/GenBank/DDBJ databases">
        <title>Annotation of Salpingoeca rosetta.</title>
        <authorList>
            <consortium name="The Broad Institute Genome Sequencing Platform"/>
            <person name="Russ C."/>
            <person name="Cuomo C."/>
            <person name="Burger G."/>
            <person name="Gray M.W."/>
            <person name="Holland P.W.H."/>
            <person name="King N."/>
            <person name="Lang F.B.F."/>
            <person name="Roger A.J."/>
            <person name="Ruiz-Trillo I."/>
            <person name="Young S.K."/>
            <person name="Zeng Q."/>
            <person name="Gargeya S."/>
            <person name="Alvarado L."/>
            <person name="Berlin A."/>
            <person name="Chapman S.B."/>
            <person name="Chen Z."/>
            <person name="Freedman E."/>
            <person name="Gellesch M."/>
            <person name="Goldberg J."/>
            <person name="Griggs A."/>
            <person name="Gujja S."/>
            <person name="Heilman E."/>
            <person name="Heiman D."/>
            <person name="Howarth C."/>
            <person name="Mehta T."/>
            <person name="Neiman D."/>
            <person name="Pearson M."/>
            <person name="Roberts A."/>
            <person name="Saif S."/>
            <person name="Shea T."/>
            <person name="Shenoy N."/>
            <person name="Sisk P."/>
            <person name="Stolte C."/>
            <person name="Sykes S."/>
            <person name="White J."/>
            <person name="Yandava C."/>
            <person name="Haas B."/>
            <person name="Nusbaum C."/>
            <person name="Birren B."/>
        </authorList>
    </citation>
    <scope>NUCLEOTIDE SEQUENCE [LARGE SCALE GENOMIC DNA]</scope>
    <source>
        <strain evidence="1">ATCC 50818</strain>
    </source>
</reference>
<dbReference type="AlphaFoldDB" id="F2UEK9"/>
<protein>
    <submittedName>
        <fullName evidence="1">Uncharacterized protein</fullName>
    </submittedName>
</protein>
<dbReference type="PANTHER" id="PTHR10728:SF40">
    <property type="entry name" value="PATATIN FAMILY PROTEIN"/>
    <property type="match status" value="1"/>
</dbReference>
<dbReference type="STRING" id="946362.F2UEK9"/>
<keyword evidence="2" id="KW-1185">Reference proteome</keyword>
<dbReference type="PANTHER" id="PTHR10728">
    <property type="entry name" value="CYTOSOLIC PHOSPHOLIPASE A2"/>
    <property type="match status" value="1"/>
</dbReference>
<dbReference type="Proteomes" id="UP000007799">
    <property type="component" value="Unassembled WGS sequence"/>
</dbReference>
<dbReference type="RefSeq" id="XP_004992112.1">
    <property type="nucleotide sequence ID" value="XM_004992055.1"/>
</dbReference>
<dbReference type="GO" id="GO:0004623">
    <property type="term" value="F:phospholipase A2 activity"/>
    <property type="evidence" value="ECO:0007669"/>
    <property type="project" value="TreeGrafter"/>
</dbReference>
<dbReference type="OrthoDB" id="4084751at2759"/>
<evidence type="ECO:0000313" key="2">
    <source>
        <dbReference type="Proteomes" id="UP000007799"/>
    </source>
</evidence>
<name>F2UEK9_SALR5</name>
<dbReference type="Gene3D" id="3.40.1090.10">
    <property type="entry name" value="Cytosolic phospholipase A2 catalytic domain"/>
    <property type="match status" value="1"/>
</dbReference>
<dbReference type="eggNOG" id="ENOG502SNC1">
    <property type="taxonomic scope" value="Eukaryota"/>
</dbReference>
<dbReference type="OMA" id="YHAIYPA"/>
<proteinExistence type="predicted"/>
<dbReference type="InterPro" id="IPR016035">
    <property type="entry name" value="Acyl_Trfase/lysoPLipase"/>
</dbReference>
<sequence length="578" mass="63556">MLLWSSRVPTTHMAVVVAVVAMVCMVCMQGVGVAAQLNINFEAWQMEKDGTLTFPERSLKHVMQRPNAGIAFTGGGTRSFLATIGYLAGLHEAGLLPNVRYVSGVSGGAWGTCAYMYASTAQGNDTQLLGPIMEPQHMTMKNLKHIDPECVRGGPVNKDFAWHAVENFFNPLVHGRDVWFKSVNDVYFKPYGVPDNKYPAASTETIQRIVDRNPALTVSDFALPRPNRPFWIAGISYIGPEKLSPFKESNRSYTITEGTPLYVGQPYTRDVTYTSSKGHTQTHTVGGYMDTFAFGSAAPSTGLTGANGTLHSTTIADRSLSPARIASMSSFAAGALLSDLPNFAARGLDPIFNTWSPSLPAPDTDAVEGLYGDGGNTENVHLIGLLQRRVPNIILFFNNMQALNSTFDPMQRNVTETDMTDDLPTFFGINPAAHDTPLWDIHRNQVFPKKDFARVIKGLTAAQVGGNGTFFRTELETVENKWYGVKAGFRANVTWVYLSRTLEWERRLPADLRKAVQPKHGADNPTNLPDSGHFKNFPNINTYLQLYPSAEMANMIADMCGWVVKNNVDAFKTALGMY</sequence>
<organism evidence="2">
    <name type="scientific">Salpingoeca rosetta (strain ATCC 50818 / BSB-021)</name>
    <dbReference type="NCBI Taxonomy" id="946362"/>
    <lineage>
        <taxon>Eukaryota</taxon>
        <taxon>Choanoflagellata</taxon>
        <taxon>Craspedida</taxon>
        <taxon>Salpingoecidae</taxon>
        <taxon>Salpingoeca</taxon>
    </lineage>
</organism>
<dbReference type="KEGG" id="sre:PTSG_06717"/>
<dbReference type="EMBL" id="GL832971">
    <property type="protein sequence ID" value="EGD75059.1"/>
    <property type="molecule type" value="Genomic_DNA"/>
</dbReference>
<dbReference type="GO" id="GO:0005829">
    <property type="term" value="C:cytosol"/>
    <property type="evidence" value="ECO:0007669"/>
    <property type="project" value="TreeGrafter"/>
</dbReference>
<gene>
    <name evidence="1" type="ORF">PTSG_06717</name>
</gene>
<dbReference type="InParanoid" id="F2UEK9"/>
<evidence type="ECO:0000313" key="1">
    <source>
        <dbReference type="EMBL" id="EGD75059.1"/>
    </source>
</evidence>